<dbReference type="GO" id="GO:0046872">
    <property type="term" value="F:metal ion binding"/>
    <property type="evidence" value="ECO:0007669"/>
    <property type="project" value="UniProtKB-KW"/>
</dbReference>
<evidence type="ECO:0000256" key="4">
    <source>
        <dbReference type="ARBA" id="ARBA00023004"/>
    </source>
</evidence>
<proteinExistence type="predicted"/>
<dbReference type="Gene3D" id="3.90.380.10">
    <property type="entry name" value="Naphthalene 1,2-dioxygenase Alpha Subunit, Chain A, domain 1"/>
    <property type="match status" value="1"/>
</dbReference>
<name>A0A381RX09_9ZZZZ</name>
<dbReference type="PANTHER" id="PTHR21266">
    <property type="entry name" value="IRON-SULFUR DOMAIN CONTAINING PROTEIN"/>
    <property type="match status" value="1"/>
</dbReference>
<evidence type="ECO:0000256" key="2">
    <source>
        <dbReference type="ARBA" id="ARBA00022723"/>
    </source>
</evidence>
<dbReference type="SUPFAM" id="SSF50022">
    <property type="entry name" value="ISP domain"/>
    <property type="match status" value="1"/>
</dbReference>
<evidence type="ECO:0000256" key="5">
    <source>
        <dbReference type="ARBA" id="ARBA00023014"/>
    </source>
</evidence>
<dbReference type="InterPro" id="IPR036922">
    <property type="entry name" value="Rieske_2Fe-2S_sf"/>
</dbReference>
<keyword evidence="2" id="KW-0479">Metal-binding</keyword>
<organism evidence="8">
    <name type="scientific">marine metagenome</name>
    <dbReference type="NCBI Taxonomy" id="408172"/>
    <lineage>
        <taxon>unclassified sequences</taxon>
        <taxon>metagenomes</taxon>
        <taxon>ecological metagenomes</taxon>
    </lineage>
</organism>
<keyword evidence="3" id="KW-0560">Oxidoreductase</keyword>
<dbReference type="PANTHER" id="PTHR21266:SF60">
    <property type="entry name" value="3-KETOSTEROID-9-ALPHA-MONOOXYGENASE, OXYGENASE COMPONENT"/>
    <property type="match status" value="1"/>
</dbReference>
<keyword evidence="5" id="KW-0411">Iron-sulfur</keyword>
<protein>
    <recommendedName>
        <fullName evidence="7">Rieske domain-containing protein</fullName>
    </recommendedName>
</protein>
<gene>
    <name evidence="8" type="ORF">METZ01_LOCUS48412</name>
</gene>
<feature type="coiled-coil region" evidence="6">
    <location>
        <begin position="269"/>
        <end position="296"/>
    </location>
</feature>
<dbReference type="GO" id="GO:0016491">
    <property type="term" value="F:oxidoreductase activity"/>
    <property type="evidence" value="ECO:0007669"/>
    <property type="project" value="UniProtKB-KW"/>
</dbReference>
<dbReference type="Gene3D" id="2.102.10.10">
    <property type="entry name" value="Rieske [2Fe-2S] iron-sulphur domain"/>
    <property type="match status" value="1"/>
</dbReference>
<dbReference type="InterPro" id="IPR044043">
    <property type="entry name" value="VanA_C_cat"/>
</dbReference>
<sequence>MYTNVWYVAARSSELKNKPLHVKMLGTDFVLFRDQEGKPACLSNACPHRGASLSNGSCNEHGMVVCPFHGWQFDREGNCGKIPSIGEDDPQTAAPGVKTDHYPAVEKHGLIWTFLGDKPEQAKPIFELPELEDPSFTYIEHDVIFESNFHLAKFSNLDYVHLPIVHGIKFEDQENPFQPPPHQVKKTDYGLTAFIQTEATYSEGEWEDVREKGTQVKSVLKYFMAGQTLRGEVEIGAVGSGTFNCFYEFSTPIDQTTTMMRYYFFRNFMTQKEMDAVALERNLKNILQDKEIAEAQVPRAGPDGMPTIVGKHEDTILKVYWQLMHEMRDKGWQIDNKEWQALIASGEYCVVPSIARKMNPKGWQYPSIPRLEGTNG</sequence>
<evidence type="ECO:0000259" key="7">
    <source>
        <dbReference type="PROSITE" id="PS51296"/>
    </source>
</evidence>
<accession>A0A381RX09</accession>
<evidence type="ECO:0000256" key="3">
    <source>
        <dbReference type="ARBA" id="ARBA00023002"/>
    </source>
</evidence>
<dbReference type="Pfam" id="PF00355">
    <property type="entry name" value="Rieske"/>
    <property type="match status" value="1"/>
</dbReference>
<keyword evidence="4" id="KW-0408">Iron</keyword>
<keyword evidence="1" id="KW-0001">2Fe-2S</keyword>
<dbReference type="CDD" id="cd03469">
    <property type="entry name" value="Rieske_RO_Alpha_N"/>
    <property type="match status" value="1"/>
</dbReference>
<dbReference type="AlphaFoldDB" id="A0A381RX09"/>
<dbReference type="EMBL" id="UINC01002335">
    <property type="protein sequence ID" value="SUZ95558.1"/>
    <property type="molecule type" value="Genomic_DNA"/>
</dbReference>
<reference evidence="8" key="1">
    <citation type="submission" date="2018-05" db="EMBL/GenBank/DDBJ databases">
        <authorList>
            <person name="Lanie J.A."/>
            <person name="Ng W.-L."/>
            <person name="Kazmierczak K.M."/>
            <person name="Andrzejewski T.M."/>
            <person name="Davidsen T.M."/>
            <person name="Wayne K.J."/>
            <person name="Tettelin H."/>
            <person name="Glass J.I."/>
            <person name="Rusch D."/>
            <person name="Podicherti R."/>
            <person name="Tsui H.-C.T."/>
            <person name="Winkler M.E."/>
        </authorList>
    </citation>
    <scope>NUCLEOTIDE SEQUENCE</scope>
</reference>
<evidence type="ECO:0000256" key="6">
    <source>
        <dbReference type="SAM" id="Coils"/>
    </source>
</evidence>
<dbReference type="InterPro" id="IPR017941">
    <property type="entry name" value="Rieske_2Fe-2S"/>
</dbReference>
<evidence type="ECO:0000256" key="1">
    <source>
        <dbReference type="ARBA" id="ARBA00022714"/>
    </source>
</evidence>
<dbReference type="Pfam" id="PF19112">
    <property type="entry name" value="VanA_C"/>
    <property type="match status" value="1"/>
</dbReference>
<dbReference type="SUPFAM" id="SSF55961">
    <property type="entry name" value="Bet v1-like"/>
    <property type="match status" value="1"/>
</dbReference>
<keyword evidence="6" id="KW-0175">Coiled coil</keyword>
<dbReference type="PROSITE" id="PS51296">
    <property type="entry name" value="RIESKE"/>
    <property type="match status" value="1"/>
</dbReference>
<dbReference type="InterPro" id="IPR050584">
    <property type="entry name" value="Cholesterol_7-desaturase"/>
</dbReference>
<evidence type="ECO:0000313" key="8">
    <source>
        <dbReference type="EMBL" id="SUZ95558.1"/>
    </source>
</evidence>
<dbReference type="GO" id="GO:0051537">
    <property type="term" value="F:2 iron, 2 sulfur cluster binding"/>
    <property type="evidence" value="ECO:0007669"/>
    <property type="project" value="UniProtKB-KW"/>
</dbReference>
<feature type="domain" description="Rieske" evidence="7">
    <location>
        <begin position="6"/>
        <end position="113"/>
    </location>
</feature>